<protein>
    <submittedName>
        <fullName evidence="1">Uncharacterized protein</fullName>
    </submittedName>
</protein>
<dbReference type="AlphaFoldDB" id="A0A0A9EQQ0"/>
<reference evidence="1" key="2">
    <citation type="journal article" date="2015" name="Data Brief">
        <title>Shoot transcriptome of the giant reed, Arundo donax.</title>
        <authorList>
            <person name="Barrero R.A."/>
            <person name="Guerrero F.D."/>
            <person name="Moolhuijzen P."/>
            <person name="Goolsby J.A."/>
            <person name="Tidwell J."/>
            <person name="Bellgard S.E."/>
            <person name="Bellgard M.I."/>
        </authorList>
    </citation>
    <scope>NUCLEOTIDE SEQUENCE</scope>
    <source>
        <tissue evidence="1">Shoot tissue taken approximately 20 cm above the soil surface</tissue>
    </source>
</reference>
<proteinExistence type="predicted"/>
<evidence type="ECO:0000313" key="1">
    <source>
        <dbReference type="EMBL" id="JAD98362.1"/>
    </source>
</evidence>
<dbReference type="EMBL" id="GBRH01199533">
    <property type="protein sequence ID" value="JAD98362.1"/>
    <property type="molecule type" value="Transcribed_RNA"/>
</dbReference>
<reference evidence="1" key="1">
    <citation type="submission" date="2014-09" db="EMBL/GenBank/DDBJ databases">
        <authorList>
            <person name="Magalhaes I.L.F."/>
            <person name="Oliveira U."/>
            <person name="Santos F.R."/>
            <person name="Vidigal T.H.D.A."/>
            <person name="Brescovit A.D."/>
            <person name="Santos A.J."/>
        </authorList>
    </citation>
    <scope>NUCLEOTIDE SEQUENCE</scope>
    <source>
        <tissue evidence="1">Shoot tissue taken approximately 20 cm above the soil surface</tissue>
    </source>
</reference>
<accession>A0A0A9EQQ0</accession>
<name>A0A0A9EQQ0_ARUDO</name>
<sequence length="28" mass="3083">MSSGFKCAALCKALDHQKEQQVPHVRAV</sequence>
<organism evidence="1">
    <name type="scientific">Arundo donax</name>
    <name type="common">Giant reed</name>
    <name type="synonym">Donax arundinaceus</name>
    <dbReference type="NCBI Taxonomy" id="35708"/>
    <lineage>
        <taxon>Eukaryota</taxon>
        <taxon>Viridiplantae</taxon>
        <taxon>Streptophyta</taxon>
        <taxon>Embryophyta</taxon>
        <taxon>Tracheophyta</taxon>
        <taxon>Spermatophyta</taxon>
        <taxon>Magnoliopsida</taxon>
        <taxon>Liliopsida</taxon>
        <taxon>Poales</taxon>
        <taxon>Poaceae</taxon>
        <taxon>PACMAD clade</taxon>
        <taxon>Arundinoideae</taxon>
        <taxon>Arundineae</taxon>
        <taxon>Arundo</taxon>
    </lineage>
</organism>